<sequence length="314" mass="36074">MADCWIGFTPFSGHHTTIFYRFMPKLRPDMSIDQPTSESTPRTTPLKCSFEERFGPSPCRIDFTENLPDTTTFLSTPEPTDKLVQAYRKLEKLADLVREDKSLAIHTNYAKALHKQRNPIAEAKDKMLPAELRQYNAWIGGVVVPTVDWENSRKTVEWKNSGKPVGLPRHEESHFTKQVLAIREIYDDPCITPISAYWFMSNFGYMLPLIEAVVLVGSAQRKYLRDREGLTEMELAELETALNIVQVTEDILEKREHRLELDHTLGEKHISLNWVMDITESTCRVIEARLRVIEKKAARSKEAAKGKGFPRAKE</sequence>
<dbReference type="OMA" id="HASWLTF"/>
<dbReference type="HOGENOM" id="CLU_885963_0_0_1"/>
<name>B6GYS0_PENRW</name>
<protein>
    <submittedName>
        <fullName evidence="1">Pc12g01310 protein</fullName>
    </submittedName>
</protein>
<keyword evidence="2" id="KW-1185">Reference proteome</keyword>
<reference evidence="1 2" key="1">
    <citation type="journal article" date="2008" name="Nat. Biotechnol.">
        <title>Genome sequencing and analysis of the filamentous fungus Penicillium chrysogenum.</title>
        <authorList>
            <person name="van den Berg M.A."/>
            <person name="Albang R."/>
            <person name="Albermann K."/>
            <person name="Badger J.H."/>
            <person name="Daran J.-M."/>
            <person name="Driessen A.J.M."/>
            <person name="Garcia-Estrada C."/>
            <person name="Fedorova N.D."/>
            <person name="Harris D.M."/>
            <person name="Heijne W.H.M."/>
            <person name="Joardar V.S."/>
            <person name="Kiel J.A.K.W."/>
            <person name="Kovalchuk A."/>
            <person name="Martin J.F."/>
            <person name="Nierman W.C."/>
            <person name="Nijland J.G."/>
            <person name="Pronk J.T."/>
            <person name="Roubos J.A."/>
            <person name="van der Klei I.J."/>
            <person name="van Peij N.N.M.E."/>
            <person name="Veenhuis M."/>
            <person name="von Doehren H."/>
            <person name="Wagner C."/>
            <person name="Wortman J.R."/>
            <person name="Bovenberg R.A.L."/>
        </authorList>
    </citation>
    <scope>NUCLEOTIDE SEQUENCE [LARGE SCALE GENOMIC DNA]</scope>
    <source>
        <strain evidence="2">ATCC 28089 / DSM 1075 / NRRL 1951 / Wisconsin 54-1255</strain>
    </source>
</reference>
<evidence type="ECO:0000313" key="1">
    <source>
        <dbReference type="EMBL" id="CAP79758.1"/>
    </source>
</evidence>
<dbReference type="BioCyc" id="PCHR:PC12G01310-MONOMER"/>
<accession>B6GYS0</accession>
<dbReference type="Proteomes" id="UP000000724">
    <property type="component" value="Contig Pc00c12"/>
</dbReference>
<proteinExistence type="predicted"/>
<dbReference type="AlphaFoldDB" id="B6GYS0"/>
<organism evidence="1 2">
    <name type="scientific">Penicillium rubens (strain ATCC 28089 / DSM 1075 / NRRL 1951 / Wisconsin 54-1255)</name>
    <name type="common">Penicillium chrysogenum</name>
    <dbReference type="NCBI Taxonomy" id="500485"/>
    <lineage>
        <taxon>Eukaryota</taxon>
        <taxon>Fungi</taxon>
        <taxon>Dikarya</taxon>
        <taxon>Ascomycota</taxon>
        <taxon>Pezizomycotina</taxon>
        <taxon>Eurotiomycetes</taxon>
        <taxon>Eurotiomycetidae</taxon>
        <taxon>Eurotiales</taxon>
        <taxon>Aspergillaceae</taxon>
        <taxon>Penicillium</taxon>
        <taxon>Penicillium chrysogenum species complex</taxon>
    </lineage>
</organism>
<dbReference type="EMBL" id="AM920427">
    <property type="protein sequence ID" value="CAP79758.1"/>
    <property type="molecule type" value="Genomic_DNA"/>
</dbReference>
<dbReference type="eggNOG" id="ENOG502SSJJ">
    <property type="taxonomic scope" value="Eukaryota"/>
</dbReference>
<dbReference type="OrthoDB" id="4812032at2759"/>
<evidence type="ECO:0000313" key="2">
    <source>
        <dbReference type="Proteomes" id="UP000000724"/>
    </source>
</evidence>
<gene>
    <name evidence="1" type="ORF">Pc12g01310</name>
    <name evidence="1" type="ORF">PCH_Pc12g01310</name>
</gene>
<dbReference type="VEuPathDB" id="FungiDB:PCH_Pc12g01310"/>